<keyword evidence="8 12" id="KW-0238">DNA-binding</keyword>
<keyword evidence="10" id="KW-0539">Nucleus</keyword>
<reference evidence="15" key="1">
    <citation type="submission" date="2022-03" db="EMBL/GenBank/DDBJ databases">
        <authorList>
            <person name="Sayadi A."/>
        </authorList>
    </citation>
    <scope>NUCLEOTIDE SEQUENCE</scope>
</reference>
<evidence type="ECO:0000256" key="2">
    <source>
        <dbReference type="ARBA" id="ARBA00006177"/>
    </source>
</evidence>
<dbReference type="PANTHER" id="PTHR46600:SF1">
    <property type="entry name" value="THAP DOMAIN-CONTAINING PROTEIN 1"/>
    <property type="match status" value="1"/>
</dbReference>
<keyword evidence="5" id="KW-0862">Zinc</keyword>
<evidence type="ECO:0000313" key="15">
    <source>
        <dbReference type="EMBL" id="CAH1971338.1"/>
    </source>
</evidence>
<dbReference type="SUPFAM" id="SSF57716">
    <property type="entry name" value="Glucocorticoid receptor-like (DNA-binding domain)"/>
    <property type="match status" value="1"/>
</dbReference>
<evidence type="ECO:0000256" key="7">
    <source>
        <dbReference type="ARBA" id="ARBA00023054"/>
    </source>
</evidence>
<evidence type="ECO:0000256" key="6">
    <source>
        <dbReference type="ARBA" id="ARBA00023015"/>
    </source>
</evidence>
<evidence type="ECO:0000256" key="11">
    <source>
        <dbReference type="ARBA" id="ARBA00023306"/>
    </source>
</evidence>
<dbReference type="GO" id="GO:0008270">
    <property type="term" value="F:zinc ion binding"/>
    <property type="evidence" value="ECO:0007669"/>
    <property type="project" value="UniProtKB-KW"/>
</dbReference>
<evidence type="ECO:0000256" key="13">
    <source>
        <dbReference type="SAM" id="Coils"/>
    </source>
</evidence>
<dbReference type="Gene3D" id="6.20.210.20">
    <property type="entry name" value="THAP domain"/>
    <property type="match status" value="1"/>
</dbReference>
<organism evidence="15 16">
    <name type="scientific">Acanthoscelides obtectus</name>
    <name type="common">Bean weevil</name>
    <name type="synonym">Bruchus obtectus</name>
    <dbReference type="NCBI Taxonomy" id="200917"/>
    <lineage>
        <taxon>Eukaryota</taxon>
        <taxon>Metazoa</taxon>
        <taxon>Ecdysozoa</taxon>
        <taxon>Arthropoda</taxon>
        <taxon>Hexapoda</taxon>
        <taxon>Insecta</taxon>
        <taxon>Pterygota</taxon>
        <taxon>Neoptera</taxon>
        <taxon>Endopterygota</taxon>
        <taxon>Coleoptera</taxon>
        <taxon>Polyphaga</taxon>
        <taxon>Cucujiformia</taxon>
        <taxon>Chrysomeloidea</taxon>
        <taxon>Chrysomelidae</taxon>
        <taxon>Bruchinae</taxon>
        <taxon>Bruchini</taxon>
        <taxon>Acanthoscelides</taxon>
    </lineage>
</organism>
<dbReference type="SMART" id="SM00692">
    <property type="entry name" value="DM3"/>
    <property type="match status" value="1"/>
</dbReference>
<sequence length="206" mass="24381">MKSCVVCGATNSSEQLLSFHRFPKDRRLMNVWIAILDLTKEQVKDLTAETLICSKHFKNSDFFETPCGQICLKPGTVPIFVMEPDQEHEVRIEQQVVQKKHNLQKEQKIVEKEEKAIEKRQQVVQKAKKVKNEKNAMFGRTFDDLKLEDFRENYEKAKECWKIVNDIVYKNQKYLTNLNARNRSLRKRLEKLKNMGNKLHKKENND</sequence>
<evidence type="ECO:0000256" key="1">
    <source>
        <dbReference type="ARBA" id="ARBA00004642"/>
    </source>
</evidence>
<keyword evidence="7 13" id="KW-0175">Coiled coil</keyword>
<dbReference type="PROSITE" id="PS50950">
    <property type="entry name" value="ZF_THAP"/>
    <property type="match status" value="1"/>
</dbReference>
<dbReference type="GO" id="GO:0005654">
    <property type="term" value="C:nucleoplasm"/>
    <property type="evidence" value="ECO:0007669"/>
    <property type="project" value="UniProtKB-SubCell"/>
</dbReference>
<keyword evidence="16" id="KW-1185">Reference proteome</keyword>
<feature type="coiled-coil region" evidence="13">
    <location>
        <begin position="175"/>
        <end position="202"/>
    </location>
</feature>
<feature type="domain" description="THAP-type" evidence="14">
    <location>
        <begin position="1"/>
        <end position="81"/>
    </location>
</feature>
<dbReference type="Proteomes" id="UP001152888">
    <property type="component" value="Unassembled WGS sequence"/>
</dbReference>
<keyword evidence="6" id="KW-0805">Transcription regulation</keyword>
<dbReference type="GO" id="GO:0043565">
    <property type="term" value="F:sequence-specific DNA binding"/>
    <property type="evidence" value="ECO:0007669"/>
    <property type="project" value="InterPro"/>
</dbReference>
<dbReference type="AlphaFoldDB" id="A0A9P0P5Q9"/>
<accession>A0A9P0P5Q9</accession>
<evidence type="ECO:0000256" key="12">
    <source>
        <dbReference type="PROSITE-ProRule" id="PRU00309"/>
    </source>
</evidence>
<comment type="similarity">
    <text evidence="2">Belongs to the THAP1 family.</text>
</comment>
<evidence type="ECO:0000256" key="4">
    <source>
        <dbReference type="ARBA" id="ARBA00022771"/>
    </source>
</evidence>
<dbReference type="InterPro" id="IPR038441">
    <property type="entry name" value="THAP_Znf_sf"/>
</dbReference>
<evidence type="ECO:0000256" key="10">
    <source>
        <dbReference type="ARBA" id="ARBA00023242"/>
    </source>
</evidence>
<dbReference type="PANTHER" id="PTHR46600">
    <property type="entry name" value="THAP DOMAIN-CONTAINING"/>
    <property type="match status" value="1"/>
</dbReference>
<evidence type="ECO:0000256" key="3">
    <source>
        <dbReference type="ARBA" id="ARBA00022723"/>
    </source>
</evidence>
<dbReference type="InterPro" id="IPR026516">
    <property type="entry name" value="THAP1/10"/>
</dbReference>
<keyword evidence="9" id="KW-0804">Transcription</keyword>
<gene>
    <name evidence="15" type="ORF">ACAOBT_LOCUS9380</name>
</gene>
<comment type="caution">
    <text evidence="15">The sequence shown here is derived from an EMBL/GenBank/DDBJ whole genome shotgun (WGS) entry which is preliminary data.</text>
</comment>
<evidence type="ECO:0000256" key="5">
    <source>
        <dbReference type="ARBA" id="ARBA00022833"/>
    </source>
</evidence>
<evidence type="ECO:0000313" key="16">
    <source>
        <dbReference type="Proteomes" id="UP001152888"/>
    </source>
</evidence>
<dbReference type="InterPro" id="IPR006612">
    <property type="entry name" value="THAP_Znf"/>
</dbReference>
<keyword evidence="3" id="KW-0479">Metal-binding</keyword>
<name>A0A9P0P5Q9_ACAOB</name>
<dbReference type="SMART" id="SM00980">
    <property type="entry name" value="THAP"/>
    <property type="match status" value="1"/>
</dbReference>
<evidence type="ECO:0000256" key="9">
    <source>
        <dbReference type="ARBA" id="ARBA00023163"/>
    </source>
</evidence>
<dbReference type="EMBL" id="CAKOFQ010006784">
    <property type="protein sequence ID" value="CAH1971338.1"/>
    <property type="molecule type" value="Genomic_DNA"/>
</dbReference>
<protein>
    <recommendedName>
        <fullName evidence="14">THAP-type domain-containing protein</fullName>
    </recommendedName>
</protein>
<proteinExistence type="inferred from homology"/>
<evidence type="ECO:0000259" key="14">
    <source>
        <dbReference type="PROSITE" id="PS50950"/>
    </source>
</evidence>
<dbReference type="OrthoDB" id="7331812at2759"/>
<keyword evidence="11" id="KW-0131">Cell cycle</keyword>
<evidence type="ECO:0000256" key="8">
    <source>
        <dbReference type="ARBA" id="ARBA00023125"/>
    </source>
</evidence>
<keyword evidence="4 12" id="KW-0863">Zinc-finger</keyword>
<dbReference type="Pfam" id="PF05485">
    <property type="entry name" value="THAP"/>
    <property type="match status" value="1"/>
</dbReference>
<feature type="coiled-coil region" evidence="13">
    <location>
        <begin position="100"/>
        <end position="133"/>
    </location>
</feature>
<comment type="subcellular location">
    <subcellularLocation>
        <location evidence="1">Nucleus</location>
        <location evidence="1">Nucleoplasm</location>
    </subcellularLocation>
</comment>